<sequence length="451" mass="49680">MCKKQTTQRTKVKNTVKKGFFLMLEVDENAVKRTETVIRFMDKTISLQANSMMNQENDQENNPDASEGFLLKRKRGRPRKHPKHSLNLGQDAQAPWNQNPNCAESTHTPPGFEGLNGNRSHQVNPVNDDIMVGQAVSAVIDATFDAGYLLTVRVGDSDTTLRGVVFKPGHYVPVSAENDVATNLQMIRRNKIPFSRKRNGTAHQVNDLANQVPRARASNIGAFKSKHVQSGATHYVSPLLSRGTVVPVVLEPASLSNGKVASQQLSQPPHLAASKGKQVSGAADTAEEKPTNPLATVGNQIFHTQPQSSNHTVLKGRQSETVPYGQLPTEGLQDKDPASMTGMPFEKLLTEVMKRVQVPPQPPGVQDGNLLVKDFGDEMEDDQPLSIEPLQALQYVHSSSVFKPLENFRPGKMTELLQAVQENMRENQVSQIGSEEMELGHQERLDPNKQS</sequence>
<feature type="region of interest" description="Disordered" evidence="1">
    <location>
        <begin position="75"/>
        <end position="95"/>
    </location>
</feature>
<evidence type="ECO:0000313" key="2">
    <source>
        <dbReference type="EMBL" id="KAK8507339.1"/>
    </source>
</evidence>
<feature type="region of interest" description="Disordered" evidence="1">
    <location>
        <begin position="260"/>
        <end position="291"/>
    </location>
</feature>
<feature type="compositionally biased region" description="Basic residues" evidence="1">
    <location>
        <begin position="75"/>
        <end position="84"/>
    </location>
</feature>
<reference evidence="2 3" key="1">
    <citation type="journal article" date="2024" name="G3 (Bethesda)">
        <title>Genome assembly of Hibiscus sabdariffa L. provides insights into metabolisms of medicinal natural products.</title>
        <authorList>
            <person name="Kim T."/>
        </authorList>
    </citation>
    <scope>NUCLEOTIDE SEQUENCE [LARGE SCALE GENOMIC DNA]</scope>
    <source>
        <strain evidence="2">TK-2024</strain>
        <tissue evidence="2">Old leaves</tissue>
    </source>
</reference>
<dbReference type="InterPro" id="IPR045881">
    <property type="entry name" value="MNM1-like"/>
</dbReference>
<feature type="compositionally biased region" description="Basic and acidic residues" evidence="1">
    <location>
        <begin position="438"/>
        <end position="451"/>
    </location>
</feature>
<evidence type="ECO:0000256" key="1">
    <source>
        <dbReference type="SAM" id="MobiDB-lite"/>
    </source>
</evidence>
<dbReference type="PANTHER" id="PTHR34682">
    <property type="entry name" value="AT HOOK MOTIF-CONTAINING PROTEIN"/>
    <property type="match status" value="1"/>
</dbReference>
<comment type="caution">
    <text evidence="2">The sequence shown here is derived from an EMBL/GenBank/DDBJ whole genome shotgun (WGS) entry which is preliminary data.</text>
</comment>
<dbReference type="EMBL" id="JBBPBM010000108">
    <property type="protein sequence ID" value="KAK8507339.1"/>
    <property type="molecule type" value="Genomic_DNA"/>
</dbReference>
<proteinExistence type="predicted"/>
<organism evidence="2 3">
    <name type="scientific">Hibiscus sabdariffa</name>
    <name type="common">roselle</name>
    <dbReference type="NCBI Taxonomy" id="183260"/>
    <lineage>
        <taxon>Eukaryota</taxon>
        <taxon>Viridiplantae</taxon>
        <taxon>Streptophyta</taxon>
        <taxon>Embryophyta</taxon>
        <taxon>Tracheophyta</taxon>
        <taxon>Spermatophyta</taxon>
        <taxon>Magnoliopsida</taxon>
        <taxon>eudicotyledons</taxon>
        <taxon>Gunneridae</taxon>
        <taxon>Pentapetalae</taxon>
        <taxon>rosids</taxon>
        <taxon>malvids</taxon>
        <taxon>Malvales</taxon>
        <taxon>Malvaceae</taxon>
        <taxon>Malvoideae</taxon>
        <taxon>Hibiscus</taxon>
    </lineage>
</organism>
<gene>
    <name evidence="2" type="ORF">V6N12_072607</name>
</gene>
<evidence type="ECO:0000313" key="3">
    <source>
        <dbReference type="Proteomes" id="UP001472677"/>
    </source>
</evidence>
<dbReference type="Proteomes" id="UP001472677">
    <property type="component" value="Unassembled WGS sequence"/>
</dbReference>
<dbReference type="PANTHER" id="PTHR34682:SF1">
    <property type="entry name" value="PROTEIN METABOLIC NETWORK MODULATOR 1"/>
    <property type="match status" value="1"/>
</dbReference>
<feature type="region of interest" description="Disordered" evidence="1">
    <location>
        <begin position="425"/>
        <end position="451"/>
    </location>
</feature>
<keyword evidence="3" id="KW-1185">Reference proteome</keyword>
<evidence type="ECO:0008006" key="4">
    <source>
        <dbReference type="Google" id="ProtNLM"/>
    </source>
</evidence>
<name>A0ABR2BKA4_9ROSI</name>
<accession>A0ABR2BKA4</accession>
<protein>
    <recommendedName>
        <fullName evidence="4">AT hook motif-containing protein</fullName>
    </recommendedName>
</protein>